<evidence type="ECO:0000256" key="1">
    <source>
        <dbReference type="SAM" id="MobiDB-lite"/>
    </source>
</evidence>
<feature type="region of interest" description="Disordered" evidence="1">
    <location>
        <begin position="54"/>
        <end position="123"/>
    </location>
</feature>
<feature type="compositionally biased region" description="Polar residues" evidence="1">
    <location>
        <begin position="55"/>
        <end position="67"/>
    </location>
</feature>
<dbReference type="AlphaFoldDB" id="A0AAD5WWL4"/>
<feature type="compositionally biased region" description="Basic and acidic residues" evidence="1">
    <location>
        <begin position="96"/>
        <end position="123"/>
    </location>
</feature>
<dbReference type="EMBL" id="JAKWBI020000032">
    <property type="protein sequence ID" value="KAJ2905420.1"/>
    <property type="molecule type" value="Genomic_DNA"/>
</dbReference>
<sequence>MSPPANHRLRRAVVGKEPCAGGKYQAFGASDAREARSGDCACLENVLPEADDLKTSQTLDLEGQTGNMKMWRPRERCHNSRLDKMDQDEGIGEKPGTSKDGPHVGDAEELEKHGDNDKDWENK</sequence>
<comment type="caution">
    <text evidence="2">The sequence shown here is derived from an EMBL/GenBank/DDBJ whole genome shotgun (WGS) entry which is preliminary data.</text>
</comment>
<proteinExistence type="predicted"/>
<organism evidence="2 3">
    <name type="scientific">Zalerion maritima</name>
    <dbReference type="NCBI Taxonomy" id="339359"/>
    <lineage>
        <taxon>Eukaryota</taxon>
        <taxon>Fungi</taxon>
        <taxon>Dikarya</taxon>
        <taxon>Ascomycota</taxon>
        <taxon>Pezizomycotina</taxon>
        <taxon>Sordariomycetes</taxon>
        <taxon>Lulworthiomycetidae</taxon>
        <taxon>Lulworthiales</taxon>
        <taxon>Lulworthiaceae</taxon>
        <taxon>Zalerion</taxon>
    </lineage>
</organism>
<protein>
    <submittedName>
        <fullName evidence="2">Uncharacterized protein</fullName>
    </submittedName>
</protein>
<gene>
    <name evidence="2" type="ORF">MKZ38_005518</name>
</gene>
<keyword evidence="3" id="KW-1185">Reference proteome</keyword>
<feature type="compositionally biased region" description="Basic and acidic residues" evidence="1">
    <location>
        <begin position="72"/>
        <end position="87"/>
    </location>
</feature>
<evidence type="ECO:0000313" key="2">
    <source>
        <dbReference type="EMBL" id="KAJ2905420.1"/>
    </source>
</evidence>
<reference evidence="2" key="1">
    <citation type="submission" date="2022-07" db="EMBL/GenBank/DDBJ databases">
        <title>Draft genome sequence of Zalerion maritima ATCC 34329, a (micro)plastics degrading marine fungus.</title>
        <authorList>
            <person name="Paco A."/>
            <person name="Goncalves M.F.M."/>
            <person name="Rocha-Santos T.A.P."/>
            <person name="Alves A."/>
        </authorList>
    </citation>
    <scope>NUCLEOTIDE SEQUENCE</scope>
    <source>
        <strain evidence="2">ATCC 34329</strain>
    </source>
</reference>
<dbReference type="Proteomes" id="UP001201980">
    <property type="component" value="Unassembled WGS sequence"/>
</dbReference>
<evidence type="ECO:0000313" key="3">
    <source>
        <dbReference type="Proteomes" id="UP001201980"/>
    </source>
</evidence>
<name>A0AAD5WWL4_9PEZI</name>
<accession>A0AAD5WWL4</accession>